<evidence type="ECO:0000313" key="2">
    <source>
        <dbReference type="EMBL" id="KAK3905934.1"/>
    </source>
</evidence>
<reference evidence="2" key="2">
    <citation type="submission" date="2023-05" db="EMBL/GenBank/DDBJ databases">
        <authorList>
            <consortium name="Lawrence Berkeley National Laboratory"/>
            <person name="Steindorff A."/>
            <person name="Hensen N."/>
            <person name="Bonometti L."/>
            <person name="Westerberg I."/>
            <person name="Brannstrom I.O."/>
            <person name="Guillou S."/>
            <person name="Cros-Aarteil S."/>
            <person name="Calhoun S."/>
            <person name="Haridas S."/>
            <person name="Kuo A."/>
            <person name="Mondo S."/>
            <person name="Pangilinan J."/>
            <person name="Riley R."/>
            <person name="Labutti K."/>
            <person name="Andreopoulos B."/>
            <person name="Lipzen A."/>
            <person name="Chen C."/>
            <person name="Yanf M."/>
            <person name="Daum C."/>
            <person name="Ng V."/>
            <person name="Clum A."/>
            <person name="Ohm R."/>
            <person name="Martin F."/>
            <person name="Silar P."/>
            <person name="Natvig D."/>
            <person name="Lalanne C."/>
            <person name="Gautier V."/>
            <person name="Ament-Velasquez S.L."/>
            <person name="Kruys A."/>
            <person name="Hutchinson M.I."/>
            <person name="Powell A.J."/>
            <person name="Barry K."/>
            <person name="Miller A.N."/>
            <person name="Grigoriev I.V."/>
            <person name="Debuchy R."/>
            <person name="Gladieux P."/>
            <person name="Thoren M.H."/>
            <person name="Johannesson H."/>
        </authorList>
    </citation>
    <scope>NUCLEOTIDE SEQUENCE</scope>
    <source>
        <strain evidence="2">CBS 103.79</strain>
    </source>
</reference>
<feature type="region of interest" description="Disordered" evidence="1">
    <location>
        <begin position="77"/>
        <end position="225"/>
    </location>
</feature>
<keyword evidence="3" id="KW-1185">Reference proteome</keyword>
<dbReference type="EMBL" id="MU855341">
    <property type="protein sequence ID" value="KAK3905934.1"/>
    <property type="molecule type" value="Genomic_DNA"/>
</dbReference>
<reference evidence="2" key="1">
    <citation type="journal article" date="2023" name="Mol. Phylogenet. Evol.">
        <title>Genome-scale phylogeny and comparative genomics of the fungal order Sordariales.</title>
        <authorList>
            <person name="Hensen N."/>
            <person name="Bonometti L."/>
            <person name="Westerberg I."/>
            <person name="Brannstrom I.O."/>
            <person name="Guillou S."/>
            <person name="Cros-Aarteil S."/>
            <person name="Calhoun S."/>
            <person name="Haridas S."/>
            <person name="Kuo A."/>
            <person name="Mondo S."/>
            <person name="Pangilinan J."/>
            <person name="Riley R."/>
            <person name="LaButti K."/>
            <person name="Andreopoulos B."/>
            <person name="Lipzen A."/>
            <person name="Chen C."/>
            <person name="Yan M."/>
            <person name="Daum C."/>
            <person name="Ng V."/>
            <person name="Clum A."/>
            <person name="Steindorff A."/>
            <person name="Ohm R.A."/>
            <person name="Martin F."/>
            <person name="Silar P."/>
            <person name="Natvig D.O."/>
            <person name="Lalanne C."/>
            <person name="Gautier V."/>
            <person name="Ament-Velasquez S.L."/>
            <person name="Kruys A."/>
            <person name="Hutchinson M.I."/>
            <person name="Powell A.J."/>
            <person name="Barry K."/>
            <person name="Miller A.N."/>
            <person name="Grigoriev I.V."/>
            <person name="Debuchy R."/>
            <person name="Gladieux P."/>
            <person name="Hiltunen Thoren M."/>
            <person name="Johannesson H."/>
        </authorList>
    </citation>
    <scope>NUCLEOTIDE SEQUENCE</scope>
    <source>
        <strain evidence="2">CBS 103.79</strain>
    </source>
</reference>
<proteinExistence type="predicted"/>
<evidence type="ECO:0000313" key="3">
    <source>
        <dbReference type="Proteomes" id="UP001303889"/>
    </source>
</evidence>
<organism evidence="2 3">
    <name type="scientific">Staphylotrichum tortipilum</name>
    <dbReference type="NCBI Taxonomy" id="2831512"/>
    <lineage>
        <taxon>Eukaryota</taxon>
        <taxon>Fungi</taxon>
        <taxon>Dikarya</taxon>
        <taxon>Ascomycota</taxon>
        <taxon>Pezizomycotina</taxon>
        <taxon>Sordariomycetes</taxon>
        <taxon>Sordariomycetidae</taxon>
        <taxon>Sordariales</taxon>
        <taxon>Chaetomiaceae</taxon>
        <taxon>Staphylotrichum</taxon>
    </lineage>
</organism>
<feature type="compositionally biased region" description="Pro residues" evidence="1">
    <location>
        <begin position="97"/>
        <end position="109"/>
    </location>
</feature>
<dbReference type="Proteomes" id="UP001303889">
    <property type="component" value="Unassembled WGS sequence"/>
</dbReference>
<feature type="compositionally biased region" description="Low complexity" evidence="1">
    <location>
        <begin position="84"/>
        <end position="96"/>
    </location>
</feature>
<accession>A0AAN6MS61</accession>
<feature type="compositionally biased region" description="Low complexity" evidence="1">
    <location>
        <begin position="179"/>
        <end position="194"/>
    </location>
</feature>
<evidence type="ECO:0000256" key="1">
    <source>
        <dbReference type="SAM" id="MobiDB-lite"/>
    </source>
</evidence>
<dbReference type="AlphaFoldDB" id="A0AAN6MS61"/>
<comment type="caution">
    <text evidence="2">The sequence shown here is derived from an EMBL/GenBank/DDBJ whole genome shotgun (WGS) entry which is preliminary data.</text>
</comment>
<name>A0AAN6MS61_9PEZI</name>
<gene>
    <name evidence="2" type="ORF">C8A05DRAFT_12295</name>
</gene>
<sequence length="290" mass="31259">MPPSKPSGQFPPRDAWYPSQVLLQPSLERDDAEIEDLDLARMDDDPFIYFLTPTPSSYADDAGLDFDMEFDAGIEDAKHPPQIVRSVSPSSLVGLSLPPPRPPTPPRSPGTPDLEYDLSTTPDDHESYDYMDNSWPPQLSVPMSLPRRLKDKFRGGHAPAPLDDGDTLQLPPGATVPHSPRTSSSSRGRAASRSGGPGPAAGAGASVGRRRPRGRLSPHAWREPSPDVWAIEEETEEEVVVWGGSEVEEEGGMTATGGGNGGHGKGVVEIQAAKPKKRVRFVLPVVEHGR</sequence>
<protein>
    <submittedName>
        <fullName evidence="2">Uncharacterized protein</fullName>
    </submittedName>
</protein>